<dbReference type="EMBL" id="BLPG01000001">
    <property type="protein sequence ID" value="GFJ93305.1"/>
    <property type="molecule type" value="Genomic_DNA"/>
</dbReference>
<dbReference type="Proteomes" id="UP000482960">
    <property type="component" value="Unassembled WGS sequence"/>
</dbReference>
<keyword evidence="1" id="KW-0812">Transmembrane</keyword>
<sequence length="56" mass="6109">MGKHEVPETKRSLSRRAAQRALHPATHVITLITLHVVALGILGVAEKLPLLTTLLH</sequence>
<proteinExistence type="predicted"/>
<accession>A0A6V8LKY3</accession>
<keyword evidence="3" id="KW-1185">Reference proteome</keyword>
<name>A0A6V8LKY3_9ACTN</name>
<reference evidence="2 3" key="2">
    <citation type="submission" date="2020-03" db="EMBL/GenBank/DDBJ databases">
        <authorList>
            <person name="Ichikawa N."/>
            <person name="Kimura A."/>
            <person name="Kitahashi Y."/>
            <person name="Uohara A."/>
        </authorList>
    </citation>
    <scope>NUCLEOTIDE SEQUENCE [LARGE SCALE GENOMIC DNA]</scope>
    <source>
        <strain evidence="2 3">NBRC 108638</strain>
    </source>
</reference>
<dbReference type="AlphaFoldDB" id="A0A6V8LKY3"/>
<gene>
    <name evidence="2" type="ORF">Prum_069470</name>
</gene>
<evidence type="ECO:0000256" key="1">
    <source>
        <dbReference type="SAM" id="Phobius"/>
    </source>
</evidence>
<comment type="caution">
    <text evidence="2">The sequence shown here is derived from an EMBL/GenBank/DDBJ whole genome shotgun (WGS) entry which is preliminary data.</text>
</comment>
<evidence type="ECO:0000313" key="2">
    <source>
        <dbReference type="EMBL" id="GFJ93305.1"/>
    </source>
</evidence>
<dbReference type="RefSeq" id="WP_173079964.1">
    <property type="nucleotide sequence ID" value="NZ_BAABJB010000055.1"/>
</dbReference>
<keyword evidence="1" id="KW-1133">Transmembrane helix</keyword>
<reference evidence="2 3" key="1">
    <citation type="submission" date="2020-03" db="EMBL/GenBank/DDBJ databases">
        <title>Whole genome shotgun sequence of Phytohabitans rumicis NBRC 108638.</title>
        <authorList>
            <person name="Komaki H."/>
            <person name="Tamura T."/>
        </authorList>
    </citation>
    <scope>NUCLEOTIDE SEQUENCE [LARGE SCALE GENOMIC DNA]</scope>
    <source>
        <strain evidence="2 3">NBRC 108638</strain>
    </source>
</reference>
<evidence type="ECO:0000313" key="3">
    <source>
        <dbReference type="Proteomes" id="UP000482960"/>
    </source>
</evidence>
<feature type="transmembrane region" description="Helical" evidence="1">
    <location>
        <begin position="21"/>
        <end position="45"/>
    </location>
</feature>
<keyword evidence="1" id="KW-0472">Membrane</keyword>
<organism evidence="2 3">
    <name type="scientific">Phytohabitans rumicis</name>
    <dbReference type="NCBI Taxonomy" id="1076125"/>
    <lineage>
        <taxon>Bacteria</taxon>
        <taxon>Bacillati</taxon>
        <taxon>Actinomycetota</taxon>
        <taxon>Actinomycetes</taxon>
        <taxon>Micromonosporales</taxon>
        <taxon>Micromonosporaceae</taxon>
    </lineage>
</organism>
<protein>
    <submittedName>
        <fullName evidence="2">Uncharacterized protein</fullName>
    </submittedName>
</protein>